<feature type="transmembrane region" description="Helical" evidence="2">
    <location>
        <begin position="153"/>
        <end position="175"/>
    </location>
</feature>
<evidence type="ECO:0000313" key="3">
    <source>
        <dbReference type="EMBL" id="AKH15991.1"/>
    </source>
</evidence>
<keyword evidence="2" id="KW-0472">Membrane</keyword>
<sequence length="186" mass="20279">MTHDDWKTGMQNEADSVQDTRWSHDTRQSLRHRQLARTVLTALLATTGTVTATAALTLGTQWGVMTREAARNGVDSLTFLKWNLLGNPQPVTTITDSQDPQLPITALILTVFMLAAVATRLRVPHWITLLCATLGTLTIATLINLINRDFAGFPAYPLSVALGIAALGIILGLPFRHPPHQPRSLA</sequence>
<protein>
    <submittedName>
        <fullName evidence="3">Uncharacterized protein</fullName>
    </submittedName>
</protein>
<keyword evidence="2" id="KW-0812">Transmembrane</keyword>
<keyword evidence="4" id="KW-1185">Reference proteome</keyword>
<feature type="region of interest" description="Disordered" evidence="1">
    <location>
        <begin position="1"/>
        <end position="23"/>
    </location>
</feature>
<name>A0A0F7JIY4_9DEIO</name>
<keyword evidence="2" id="KW-1133">Transmembrane helix</keyword>
<feature type="transmembrane region" description="Helical" evidence="2">
    <location>
        <begin position="35"/>
        <end position="58"/>
    </location>
</feature>
<evidence type="ECO:0000313" key="4">
    <source>
        <dbReference type="Proteomes" id="UP000034024"/>
    </source>
</evidence>
<gene>
    <name evidence="3" type="ORF">SY84_01820</name>
</gene>
<dbReference type="PATRIC" id="fig|1309411.5.peg.385"/>
<dbReference type="EMBL" id="CP011389">
    <property type="protein sequence ID" value="AKH15991.1"/>
    <property type="molecule type" value="Genomic_DNA"/>
</dbReference>
<accession>A0A0F7JIY4</accession>
<dbReference type="Proteomes" id="UP000034024">
    <property type="component" value="Chromosome"/>
</dbReference>
<feature type="transmembrane region" description="Helical" evidence="2">
    <location>
        <begin position="126"/>
        <end position="147"/>
    </location>
</feature>
<feature type="transmembrane region" description="Helical" evidence="2">
    <location>
        <begin position="102"/>
        <end position="119"/>
    </location>
</feature>
<dbReference type="KEGG" id="dch:SY84_01820"/>
<feature type="compositionally biased region" description="Polar residues" evidence="1">
    <location>
        <begin position="9"/>
        <end position="20"/>
    </location>
</feature>
<proteinExistence type="predicted"/>
<dbReference type="AlphaFoldDB" id="A0A0F7JIY4"/>
<dbReference type="OrthoDB" id="70495at2"/>
<evidence type="ECO:0000256" key="1">
    <source>
        <dbReference type="SAM" id="MobiDB-lite"/>
    </source>
</evidence>
<organism evidence="3 4">
    <name type="scientific">Deinococcus soli</name>
    <name type="common">ex Cha et al. 2016</name>
    <dbReference type="NCBI Taxonomy" id="1309411"/>
    <lineage>
        <taxon>Bacteria</taxon>
        <taxon>Thermotogati</taxon>
        <taxon>Deinococcota</taxon>
        <taxon>Deinococci</taxon>
        <taxon>Deinococcales</taxon>
        <taxon>Deinococcaceae</taxon>
        <taxon>Deinococcus</taxon>
    </lineage>
</organism>
<reference evidence="3 4" key="1">
    <citation type="submission" date="2015-01" db="EMBL/GenBank/DDBJ databases">
        <title>Deinococcus soli/N5/whole genome sequencing.</title>
        <authorList>
            <person name="Kim M.K."/>
            <person name="Srinivasan S."/>
            <person name="Lee J.-J."/>
        </authorList>
    </citation>
    <scope>NUCLEOTIDE SEQUENCE [LARGE SCALE GENOMIC DNA]</scope>
    <source>
        <strain evidence="3 4">N5</strain>
    </source>
</reference>
<dbReference type="RefSeq" id="WP_046842567.1">
    <property type="nucleotide sequence ID" value="NZ_CP011389.1"/>
</dbReference>
<evidence type="ECO:0000256" key="2">
    <source>
        <dbReference type="SAM" id="Phobius"/>
    </source>
</evidence>